<comment type="caution">
    <text evidence="2">The sequence shown here is derived from an EMBL/GenBank/DDBJ whole genome shotgun (WGS) entry which is preliminary data.</text>
</comment>
<dbReference type="EMBL" id="JARVCO010000010">
    <property type="protein sequence ID" value="MDZ8118682.1"/>
    <property type="molecule type" value="Genomic_DNA"/>
</dbReference>
<keyword evidence="3" id="KW-1185">Reference proteome</keyword>
<dbReference type="Pfam" id="PF01872">
    <property type="entry name" value="RibD_C"/>
    <property type="match status" value="1"/>
</dbReference>
<gene>
    <name evidence="2" type="ORF">P9H32_08575</name>
</gene>
<dbReference type="RefSeq" id="WP_322608480.1">
    <property type="nucleotide sequence ID" value="NZ_JARVCO010000010.1"/>
</dbReference>
<dbReference type="Proteomes" id="UP001290861">
    <property type="component" value="Unassembled WGS sequence"/>
</dbReference>
<proteinExistence type="predicted"/>
<evidence type="ECO:0000259" key="1">
    <source>
        <dbReference type="Pfam" id="PF01872"/>
    </source>
</evidence>
<feature type="domain" description="Bacterial bifunctional deaminase-reductase C-terminal" evidence="1">
    <location>
        <begin position="7"/>
        <end position="168"/>
    </location>
</feature>
<dbReference type="InterPro" id="IPR050765">
    <property type="entry name" value="Riboflavin_Biosynth_HTPR"/>
</dbReference>
<dbReference type="InterPro" id="IPR002734">
    <property type="entry name" value="RibDG_C"/>
</dbReference>
<evidence type="ECO:0000313" key="2">
    <source>
        <dbReference type="EMBL" id="MDZ8118682.1"/>
    </source>
</evidence>
<protein>
    <submittedName>
        <fullName evidence="2">Dihydrofolate reductase family protein</fullName>
    </submittedName>
</protein>
<evidence type="ECO:0000313" key="3">
    <source>
        <dbReference type="Proteomes" id="UP001290861"/>
    </source>
</evidence>
<dbReference type="PANTHER" id="PTHR38011">
    <property type="entry name" value="DIHYDROFOLATE REDUCTASE FAMILY PROTEIN (AFU_ORTHOLOGUE AFUA_8G06820)"/>
    <property type="match status" value="1"/>
</dbReference>
<sequence length="176" mass="19888">MANFVYIATSLDGYIAGPDGELDWLMNFPNPGKSDFGFGRFMKKIDALVMGRHTFEKVLTFGTWPYPKPVFVLSSTLTGIPEHLEGKVELVSGDLRAIVNDLNDRWFKNLYIDGGQTVQSFMREDLVDELILSRIPVVLGAGLPLFGKLDEAKRFDLVKNEAFKNGIVKTHYRRSR</sequence>
<accession>A0ABU5MX05</accession>
<dbReference type="PANTHER" id="PTHR38011:SF11">
    <property type="entry name" value="2,5-DIAMINO-6-RIBOSYLAMINO-4(3H)-PYRIMIDINONE 5'-PHOSPHATE REDUCTASE"/>
    <property type="match status" value="1"/>
</dbReference>
<organism evidence="2 3">
    <name type="scientific">Pontiella agarivorans</name>
    <dbReference type="NCBI Taxonomy" id="3038953"/>
    <lineage>
        <taxon>Bacteria</taxon>
        <taxon>Pseudomonadati</taxon>
        <taxon>Kiritimatiellota</taxon>
        <taxon>Kiritimatiellia</taxon>
        <taxon>Kiritimatiellales</taxon>
        <taxon>Pontiellaceae</taxon>
        <taxon>Pontiella</taxon>
    </lineage>
</organism>
<reference evidence="2 3" key="1">
    <citation type="journal article" date="2024" name="Appl. Environ. Microbiol.">
        <title>Pontiella agarivorans sp. nov., a novel marine anaerobic bacterium capable of degrading macroalgal polysaccharides and fixing nitrogen.</title>
        <authorList>
            <person name="Liu N."/>
            <person name="Kivenson V."/>
            <person name="Peng X."/>
            <person name="Cui Z."/>
            <person name="Lankiewicz T.S."/>
            <person name="Gosselin K.M."/>
            <person name="English C.J."/>
            <person name="Blair E.M."/>
            <person name="O'Malley M.A."/>
            <person name="Valentine D.L."/>
        </authorList>
    </citation>
    <scope>NUCLEOTIDE SEQUENCE [LARGE SCALE GENOMIC DNA]</scope>
    <source>
        <strain evidence="2 3">NLcol2</strain>
    </source>
</reference>
<dbReference type="InterPro" id="IPR024072">
    <property type="entry name" value="DHFR-like_dom_sf"/>
</dbReference>
<dbReference type="SUPFAM" id="SSF53597">
    <property type="entry name" value="Dihydrofolate reductase-like"/>
    <property type="match status" value="1"/>
</dbReference>
<name>A0ABU5MX05_9BACT</name>
<dbReference type="Gene3D" id="3.40.430.10">
    <property type="entry name" value="Dihydrofolate Reductase, subunit A"/>
    <property type="match status" value="1"/>
</dbReference>